<dbReference type="PANTHER" id="PTHR10801:SF2">
    <property type="entry name" value="FAD-BINDING PCMH-TYPE DOMAIN-CONTAINING PROTEIN"/>
    <property type="match status" value="1"/>
</dbReference>
<organism evidence="2">
    <name type="scientific">Prymnesium polylepis</name>
    <dbReference type="NCBI Taxonomy" id="72548"/>
    <lineage>
        <taxon>Eukaryota</taxon>
        <taxon>Haptista</taxon>
        <taxon>Haptophyta</taxon>
        <taxon>Prymnesiophyceae</taxon>
        <taxon>Prymnesiales</taxon>
        <taxon>Prymnesiaceae</taxon>
        <taxon>Prymnesium</taxon>
    </lineage>
</organism>
<feature type="region of interest" description="Disordered" evidence="1">
    <location>
        <begin position="310"/>
        <end position="330"/>
    </location>
</feature>
<dbReference type="GO" id="GO:0000246">
    <property type="term" value="F:Delta24(24-1) sterol reductase activity"/>
    <property type="evidence" value="ECO:0007669"/>
    <property type="project" value="TreeGrafter"/>
</dbReference>
<dbReference type="GO" id="GO:0016020">
    <property type="term" value="C:membrane"/>
    <property type="evidence" value="ECO:0007669"/>
    <property type="project" value="TreeGrafter"/>
</dbReference>
<protein>
    <submittedName>
        <fullName evidence="2">Uncharacterized protein</fullName>
    </submittedName>
</protein>
<dbReference type="EMBL" id="HBKO01040430">
    <property type="protein sequence ID" value="CAE2285888.1"/>
    <property type="molecule type" value="Transcribed_RNA"/>
</dbReference>
<gene>
    <name evidence="2" type="ORF">CPOL0286_LOCUS18565</name>
</gene>
<evidence type="ECO:0000256" key="1">
    <source>
        <dbReference type="SAM" id="MobiDB-lite"/>
    </source>
</evidence>
<feature type="compositionally biased region" description="Polar residues" evidence="1">
    <location>
        <begin position="1"/>
        <end position="14"/>
    </location>
</feature>
<reference evidence="2" key="1">
    <citation type="submission" date="2021-01" db="EMBL/GenBank/DDBJ databases">
        <authorList>
            <person name="Corre E."/>
            <person name="Pelletier E."/>
            <person name="Niang G."/>
            <person name="Scheremetjew M."/>
            <person name="Finn R."/>
            <person name="Kale V."/>
            <person name="Holt S."/>
            <person name="Cochrane G."/>
            <person name="Meng A."/>
            <person name="Brown T."/>
            <person name="Cohen L."/>
        </authorList>
    </citation>
    <scope>NUCLEOTIDE SEQUENCE</scope>
    <source>
        <strain evidence="2">UIO037</strain>
    </source>
</reference>
<dbReference type="InterPro" id="IPR040165">
    <property type="entry name" value="Diminuto-like"/>
</dbReference>
<dbReference type="GO" id="GO:0005737">
    <property type="term" value="C:cytoplasm"/>
    <property type="evidence" value="ECO:0007669"/>
    <property type="project" value="TreeGrafter"/>
</dbReference>
<accession>A0A7S4K793</accession>
<proteinExistence type="predicted"/>
<feature type="region of interest" description="Disordered" evidence="1">
    <location>
        <begin position="1"/>
        <end position="26"/>
    </location>
</feature>
<dbReference type="GO" id="GO:0008202">
    <property type="term" value="P:steroid metabolic process"/>
    <property type="evidence" value="ECO:0007669"/>
    <property type="project" value="TreeGrafter"/>
</dbReference>
<name>A0A7S4K793_9EUKA</name>
<dbReference type="AlphaFoldDB" id="A0A7S4K793"/>
<evidence type="ECO:0000313" key="2">
    <source>
        <dbReference type="EMBL" id="CAE2285888.1"/>
    </source>
</evidence>
<sequence>MTKSASELQETMTKLSEADGDEEASGGLPTQFLEATVYSKETAVVQCGKMVDAPTTAEDKRLINGINWWWKPFYFRHLQTLLEQGHETYVEIIPLKHYYHRFTRSIFWEIEDMIPFANHPIYRFFWGWMGAPEVSLLKLFQGPVIRKNSVNAHVVQESCMPVRRLEEGLSKFEDWWDIYPLLLFPLRTYDRGIHSGFLNPHGKNLCPKKGGQNWGIWVDLAAYGTPKVVRDGGDFDPKTAVRKFEHWTRDVGGWAPYYTDIFCTRNEYKQMFDHSLWERQRERFGASDAFPEPYDKVRSEPGIVDLTAEEAAEAAAEKAGTPVSDTMSRS</sequence>
<dbReference type="PANTHER" id="PTHR10801">
    <property type="entry name" value="24-DEHYDROCHOLESTEROL REDUCTASE"/>
    <property type="match status" value="1"/>
</dbReference>